<dbReference type="EMBL" id="CP075546">
    <property type="protein sequence ID" value="QVV89697.1"/>
    <property type="molecule type" value="Genomic_DNA"/>
</dbReference>
<accession>A0A8E7EI39</accession>
<name>A0A8E7EI39_9EURY</name>
<organism evidence="1 2">
    <name type="scientific">Methanospirillum purgamenti</name>
    <dbReference type="NCBI Taxonomy" id="2834276"/>
    <lineage>
        <taxon>Archaea</taxon>
        <taxon>Methanobacteriati</taxon>
        <taxon>Methanobacteriota</taxon>
        <taxon>Stenosarchaea group</taxon>
        <taxon>Methanomicrobia</taxon>
        <taxon>Methanomicrobiales</taxon>
        <taxon>Methanospirillaceae</taxon>
        <taxon>Methanospirillum</taxon>
    </lineage>
</organism>
<dbReference type="Proteomes" id="UP000680656">
    <property type="component" value="Chromosome"/>
</dbReference>
<reference evidence="1 2" key="1">
    <citation type="submission" date="2021-05" db="EMBL/GenBank/DDBJ databases">
        <title>A novel Methanospirillum isolate from a pyrite-forming mixed culture.</title>
        <authorList>
            <person name="Bunk B."/>
            <person name="Sproer C."/>
            <person name="Spring S."/>
            <person name="Pester M."/>
        </authorList>
    </citation>
    <scope>NUCLEOTIDE SEQUENCE [LARGE SCALE GENOMIC DNA]</scope>
    <source>
        <strain evidence="1 2">J.3.6.1-F.2.7.3</strain>
    </source>
</reference>
<evidence type="ECO:0000313" key="2">
    <source>
        <dbReference type="Proteomes" id="UP000680656"/>
    </source>
</evidence>
<dbReference type="KEGG" id="mrtj:KHC33_04055"/>
<evidence type="ECO:0000313" key="1">
    <source>
        <dbReference type="EMBL" id="QVV89697.1"/>
    </source>
</evidence>
<sequence length="80" mass="9029">MGSITIKATFDGTSFKIVEPIELEPNKEYLLTVEKNSTSNREHAIEFLIKNAGTIHGPVDFSDEHDHYLYGTPKKGNHQQ</sequence>
<keyword evidence="2" id="KW-1185">Reference proteome</keyword>
<protein>
    <submittedName>
        <fullName evidence="1">Uncharacterized protein</fullName>
    </submittedName>
</protein>
<proteinExistence type="predicted"/>
<dbReference type="AlphaFoldDB" id="A0A8E7EI39"/>
<dbReference type="RefSeq" id="WP_214420487.1">
    <property type="nucleotide sequence ID" value="NZ_CP075546.1"/>
</dbReference>
<dbReference type="GeneID" id="65096329"/>
<gene>
    <name evidence="1" type="ORF">KHC33_04055</name>
</gene>